<reference evidence="19 20" key="1">
    <citation type="journal article" date="2009" name="Nature">
        <title>Evolution of pathogenicity and sexual reproduction in eight Candida genomes.</title>
        <authorList>
            <person name="Butler G."/>
            <person name="Rasmussen M.D."/>
            <person name="Lin M.F."/>
            <person name="Santos M.A."/>
            <person name="Sakthikumar S."/>
            <person name="Munro C.A."/>
            <person name="Rheinbay E."/>
            <person name="Grabherr M."/>
            <person name="Forche A."/>
            <person name="Reedy J.L."/>
            <person name="Agrafioti I."/>
            <person name="Arnaud M.B."/>
            <person name="Bates S."/>
            <person name="Brown A.J."/>
            <person name="Brunke S."/>
            <person name="Costanzo M.C."/>
            <person name="Fitzpatrick D.A."/>
            <person name="de Groot P.W."/>
            <person name="Harris D."/>
            <person name="Hoyer L.L."/>
            <person name="Hube B."/>
            <person name="Klis F.M."/>
            <person name="Kodira C."/>
            <person name="Lennard N."/>
            <person name="Logue M.E."/>
            <person name="Martin R."/>
            <person name="Neiman A.M."/>
            <person name="Nikolaou E."/>
            <person name="Quail M.A."/>
            <person name="Quinn J."/>
            <person name="Santos M.C."/>
            <person name="Schmitzberger F.F."/>
            <person name="Sherlock G."/>
            <person name="Shah P."/>
            <person name="Silverstein K.A."/>
            <person name="Skrzypek M.S."/>
            <person name="Soll D."/>
            <person name="Staggs R."/>
            <person name="Stansfield I."/>
            <person name="Stumpf M.P."/>
            <person name="Sudbery P.E."/>
            <person name="Srikantha T."/>
            <person name="Zeng Q."/>
            <person name="Berman J."/>
            <person name="Berriman M."/>
            <person name="Heitman J."/>
            <person name="Gow N.A."/>
            <person name="Lorenz M.C."/>
            <person name="Birren B.W."/>
            <person name="Kellis M."/>
            <person name="Cuomo C.A."/>
        </authorList>
    </citation>
    <scope>NUCLEOTIDE SEQUENCE [LARGE SCALE GENOMIC DNA]</scope>
    <source>
        <strain evidence="20">ATCC 11503 / BCRC 21390 / CBS 2605 / JCM 1781 / NBRC 1676 / NRRL YB-4239</strain>
    </source>
</reference>
<dbReference type="eggNOG" id="ENOG502SG7I">
    <property type="taxonomic scope" value="Eukaryota"/>
</dbReference>
<keyword evidence="6" id="KW-0158">Chromosome</keyword>
<evidence type="ECO:0000256" key="1">
    <source>
        <dbReference type="ARBA" id="ARBA00004123"/>
    </source>
</evidence>
<dbReference type="Proteomes" id="UP000001996">
    <property type="component" value="Unassembled WGS sequence"/>
</dbReference>
<evidence type="ECO:0000313" key="20">
    <source>
        <dbReference type="Proteomes" id="UP000001996"/>
    </source>
</evidence>
<dbReference type="EMBL" id="CH981524">
    <property type="protein sequence ID" value="EDK42450.1"/>
    <property type="molecule type" value="Genomic_DNA"/>
</dbReference>
<accession>A5DTE2</accession>
<dbReference type="PANTHER" id="PTHR28036:SF1">
    <property type="entry name" value="DASH COMPLEX SUBUNIT DAD2"/>
    <property type="match status" value="1"/>
</dbReference>
<dbReference type="AlphaFoldDB" id="A5DTE2"/>
<dbReference type="STRING" id="379508.A5DTE2"/>
<evidence type="ECO:0000256" key="10">
    <source>
        <dbReference type="ARBA" id="ARBA00022776"/>
    </source>
</evidence>
<evidence type="ECO:0000313" key="19">
    <source>
        <dbReference type="EMBL" id="EDK42450.1"/>
    </source>
</evidence>
<dbReference type="InterPro" id="IPR013963">
    <property type="entry name" value="DASH_Dad2"/>
</dbReference>
<evidence type="ECO:0000256" key="4">
    <source>
        <dbReference type="ARBA" id="ARBA00005501"/>
    </source>
</evidence>
<evidence type="ECO:0000256" key="5">
    <source>
        <dbReference type="ARBA" id="ARBA00020260"/>
    </source>
</evidence>
<dbReference type="GO" id="GO:0044732">
    <property type="term" value="C:mitotic spindle pole body"/>
    <property type="evidence" value="ECO:0007669"/>
    <property type="project" value="TreeGrafter"/>
</dbReference>
<keyword evidence="14" id="KW-0539">Nucleus</keyword>
<evidence type="ECO:0000256" key="17">
    <source>
        <dbReference type="ARBA" id="ARBA00030568"/>
    </source>
</evidence>
<evidence type="ECO:0000256" key="9">
    <source>
        <dbReference type="ARBA" id="ARBA00022701"/>
    </source>
</evidence>
<organism evidence="19 20">
    <name type="scientific">Lodderomyces elongisporus (strain ATCC 11503 / CBS 2605 / JCM 1781 / NBRC 1676 / NRRL YB-4239)</name>
    <name type="common">Yeast</name>
    <name type="synonym">Saccharomyces elongisporus</name>
    <dbReference type="NCBI Taxonomy" id="379508"/>
    <lineage>
        <taxon>Eukaryota</taxon>
        <taxon>Fungi</taxon>
        <taxon>Dikarya</taxon>
        <taxon>Ascomycota</taxon>
        <taxon>Saccharomycotina</taxon>
        <taxon>Pichiomycetes</taxon>
        <taxon>Debaryomycetaceae</taxon>
        <taxon>Candida/Lodderomyces clade</taxon>
        <taxon>Lodderomyces</taxon>
    </lineage>
</organism>
<dbReference type="OrthoDB" id="3230169at2759"/>
<evidence type="ECO:0000256" key="8">
    <source>
        <dbReference type="ARBA" id="ARBA00022618"/>
    </source>
</evidence>
<keyword evidence="7" id="KW-0963">Cytoplasm</keyword>
<dbReference type="GO" id="GO:0042729">
    <property type="term" value="C:DASH complex"/>
    <property type="evidence" value="ECO:0007669"/>
    <property type="project" value="InterPro"/>
</dbReference>
<comment type="subcellular location">
    <subcellularLocation>
        <location evidence="3">Chromosome</location>
        <location evidence="3">Centromere</location>
        <location evidence="3">Kinetochore</location>
    </subcellularLocation>
    <subcellularLocation>
        <location evidence="2">Cytoplasm</location>
        <location evidence="2">Cytoskeleton</location>
        <location evidence="2">Spindle</location>
    </subcellularLocation>
    <subcellularLocation>
        <location evidence="1">Nucleus</location>
    </subcellularLocation>
</comment>
<comment type="similarity">
    <text evidence="4">Belongs to the DASH complex DAD2 family.</text>
</comment>
<dbReference type="GO" id="GO:1990023">
    <property type="term" value="C:mitotic spindle midzone"/>
    <property type="evidence" value="ECO:0007669"/>
    <property type="project" value="TreeGrafter"/>
</dbReference>
<keyword evidence="11" id="KW-0159">Chromosome partition</keyword>
<evidence type="ECO:0000256" key="13">
    <source>
        <dbReference type="ARBA" id="ARBA00023212"/>
    </source>
</evidence>
<dbReference type="Pfam" id="PF08654">
    <property type="entry name" value="DASH_Dad2"/>
    <property type="match status" value="1"/>
</dbReference>
<dbReference type="KEGG" id="lel:PVL30_000609"/>
<evidence type="ECO:0000256" key="2">
    <source>
        <dbReference type="ARBA" id="ARBA00004186"/>
    </source>
</evidence>
<evidence type="ECO:0000256" key="18">
    <source>
        <dbReference type="SAM" id="MobiDB-lite"/>
    </source>
</evidence>
<keyword evidence="16" id="KW-0137">Centromere</keyword>
<dbReference type="PANTHER" id="PTHR28036">
    <property type="entry name" value="DASH COMPLEX SUBUNIT DAD2"/>
    <property type="match status" value="1"/>
</dbReference>
<gene>
    <name evidence="19" type="ORF">LELG_00628</name>
</gene>
<keyword evidence="9" id="KW-0493">Microtubule</keyword>
<keyword evidence="15" id="KW-0131">Cell cycle</keyword>
<evidence type="ECO:0000256" key="11">
    <source>
        <dbReference type="ARBA" id="ARBA00022829"/>
    </source>
</evidence>
<evidence type="ECO:0000256" key="14">
    <source>
        <dbReference type="ARBA" id="ARBA00023242"/>
    </source>
</evidence>
<dbReference type="HOGENOM" id="CLU_138063_2_0_1"/>
<dbReference type="GO" id="GO:0000278">
    <property type="term" value="P:mitotic cell cycle"/>
    <property type="evidence" value="ECO:0007669"/>
    <property type="project" value="InterPro"/>
</dbReference>
<dbReference type="GO" id="GO:0051301">
    <property type="term" value="P:cell division"/>
    <property type="evidence" value="ECO:0007669"/>
    <property type="project" value="UniProtKB-KW"/>
</dbReference>
<evidence type="ECO:0000256" key="12">
    <source>
        <dbReference type="ARBA" id="ARBA00022838"/>
    </source>
</evidence>
<keyword evidence="10" id="KW-0498">Mitosis</keyword>
<proteinExistence type="inferred from homology"/>
<evidence type="ECO:0000256" key="16">
    <source>
        <dbReference type="ARBA" id="ARBA00023328"/>
    </source>
</evidence>
<dbReference type="OMA" id="DYEVGVW"/>
<protein>
    <recommendedName>
        <fullName evidence="5">DASH complex subunit DAD2</fullName>
    </recommendedName>
    <alternativeName>
        <fullName evidence="17">Outer kinetochore protein DAD2</fullName>
    </alternativeName>
</protein>
<feature type="compositionally biased region" description="Basic and acidic residues" evidence="18">
    <location>
        <begin position="122"/>
        <end position="134"/>
    </location>
</feature>
<evidence type="ECO:0000256" key="6">
    <source>
        <dbReference type="ARBA" id="ARBA00022454"/>
    </source>
</evidence>
<evidence type="ECO:0000256" key="7">
    <source>
        <dbReference type="ARBA" id="ARBA00022490"/>
    </source>
</evidence>
<keyword evidence="20" id="KW-1185">Reference proteome</keyword>
<dbReference type="GO" id="GO:0005874">
    <property type="term" value="C:microtubule"/>
    <property type="evidence" value="ECO:0007669"/>
    <property type="project" value="UniProtKB-KW"/>
</dbReference>
<evidence type="ECO:0000256" key="15">
    <source>
        <dbReference type="ARBA" id="ARBA00023306"/>
    </source>
</evidence>
<feature type="region of interest" description="Disordered" evidence="18">
    <location>
        <begin position="122"/>
        <end position="147"/>
    </location>
</feature>
<dbReference type="GO" id="GO:0008608">
    <property type="term" value="P:attachment of spindle microtubules to kinetochore"/>
    <property type="evidence" value="ECO:0007669"/>
    <property type="project" value="TreeGrafter"/>
</dbReference>
<sequence length="147" mass="16740">MLKLNTAIYQKIAEKRSNLDQLREFRSLADDLVNELENIGEDLGRMKGGTASIASIVANWQNVIQSISLASIGLMRLVNENAANEEEKEEMEVEGKDGEKPKLKLKEIVQYPEPLVRIKLEQERDFGEAKSNEKDVEEENEDNIHEN</sequence>
<name>A5DTE2_LODEL</name>
<dbReference type="FunCoup" id="A5DTE2">
    <property type="interactions" value="15"/>
</dbReference>
<keyword evidence="12" id="KW-0995">Kinetochore</keyword>
<evidence type="ECO:0000256" key="3">
    <source>
        <dbReference type="ARBA" id="ARBA00004629"/>
    </source>
</evidence>
<keyword evidence="8" id="KW-0132">Cell division</keyword>
<dbReference type="GeneID" id="5235336"/>
<keyword evidence="13" id="KW-0206">Cytoskeleton</keyword>
<dbReference type="InParanoid" id="A5DTE2"/>